<evidence type="ECO:0000313" key="1">
    <source>
        <dbReference type="EMBL" id="CAH2231930.1"/>
    </source>
</evidence>
<sequence length="110" mass="13020">MPSADSLSTFDIQQTAQRERPCQLQVYYQRPDSQKYPTFNFRKPDRKMQQNLSYLRHRRRKPVCSGIKRCEVASLRVFYMLYFGECILQFSPVYRMLSGLLGGLVFIPMP</sequence>
<accession>A0A8S4R5Z6</accession>
<evidence type="ECO:0000313" key="2">
    <source>
        <dbReference type="Proteomes" id="UP000838756"/>
    </source>
</evidence>
<reference evidence="1" key="1">
    <citation type="submission" date="2022-03" db="EMBL/GenBank/DDBJ databases">
        <authorList>
            <person name="Lindestad O."/>
        </authorList>
    </citation>
    <scope>NUCLEOTIDE SEQUENCE</scope>
</reference>
<name>A0A8S4R5Z6_9NEOP</name>
<protein>
    <submittedName>
        <fullName evidence="1">Jg11085 protein</fullName>
    </submittedName>
</protein>
<proteinExistence type="predicted"/>
<organism evidence="1 2">
    <name type="scientific">Pararge aegeria aegeria</name>
    <dbReference type="NCBI Taxonomy" id="348720"/>
    <lineage>
        <taxon>Eukaryota</taxon>
        <taxon>Metazoa</taxon>
        <taxon>Ecdysozoa</taxon>
        <taxon>Arthropoda</taxon>
        <taxon>Hexapoda</taxon>
        <taxon>Insecta</taxon>
        <taxon>Pterygota</taxon>
        <taxon>Neoptera</taxon>
        <taxon>Endopterygota</taxon>
        <taxon>Lepidoptera</taxon>
        <taxon>Glossata</taxon>
        <taxon>Ditrysia</taxon>
        <taxon>Papilionoidea</taxon>
        <taxon>Nymphalidae</taxon>
        <taxon>Satyrinae</taxon>
        <taxon>Satyrini</taxon>
        <taxon>Parargina</taxon>
        <taxon>Pararge</taxon>
    </lineage>
</organism>
<dbReference type="EMBL" id="CAKXAJ010024858">
    <property type="protein sequence ID" value="CAH2231930.1"/>
    <property type="molecule type" value="Genomic_DNA"/>
</dbReference>
<keyword evidence="2" id="KW-1185">Reference proteome</keyword>
<gene>
    <name evidence="1" type="primary">jg11085</name>
    <name evidence="1" type="ORF">PAEG_LOCUS10302</name>
</gene>
<dbReference type="AlphaFoldDB" id="A0A8S4R5Z6"/>
<dbReference type="Proteomes" id="UP000838756">
    <property type="component" value="Unassembled WGS sequence"/>
</dbReference>
<comment type="caution">
    <text evidence="1">The sequence shown here is derived from an EMBL/GenBank/DDBJ whole genome shotgun (WGS) entry which is preliminary data.</text>
</comment>